<keyword evidence="2" id="KW-0732">Signal</keyword>
<proteinExistence type="predicted"/>
<evidence type="ECO:0008006" key="5">
    <source>
        <dbReference type="Google" id="ProtNLM"/>
    </source>
</evidence>
<dbReference type="EMBL" id="LAZP02000206">
    <property type="protein sequence ID" value="PFH59355.1"/>
    <property type="molecule type" value="Genomic_DNA"/>
</dbReference>
<reference evidence="3 4" key="1">
    <citation type="journal article" date="2015" name="BMC Genomics">
        <title>Gene expression during zombie ant biting behavior reflects the complexity underlying fungal parasitic behavioral manipulation.</title>
        <authorList>
            <person name="de Bekker C."/>
            <person name="Ohm R.A."/>
            <person name="Loreto R.G."/>
            <person name="Sebastian A."/>
            <person name="Albert I."/>
            <person name="Merrow M."/>
            <person name="Brachmann A."/>
            <person name="Hughes D.P."/>
        </authorList>
    </citation>
    <scope>NUCLEOTIDE SEQUENCE [LARGE SCALE GENOMIC DNA]</scope>
    <source>
        <strain evidence="3 4">SC16a</strain>
    </source>
</reference>
<evidence type="ECO:0000256" key="1">
    <source>
        <dbReference type="SAM" id="MobiDB-lite"/>
    </source>
</evidence>
<accession>A0A2A9PCW8</accession>
<dbReference type="AlphaFoldDB" id="A0A2A9PCW8"/>
<gene>
    <name evidence="3" type="ORF">XA68_12484</name>
</gene>
<feature type="region of interest" description="Disordered" evidence="1">
    <location>
        <begin position="55"/>
        <end position="75"/>
    </location>
</feature>
<comment type="caution">
    <text evidence="3">The sequence shown here is derived from an EMBL/GenBank/DDBJ whole genome shotgun (WGS) entry which is preliminary data.</text>
</comment>
<evidence type="ECO:0000256" key="2">
    <source>
        <dbReference type="SAM" id="SignalP"/>
    </source>
</evidence>
<name>A0A2A9PCW8_OPHUN</name>
<sequence length="75" mass="8346">MSPPTHHPLTPSSLLFLTLFFFGGRGGKTDEGAPRSVSCRRRRLASDRCLLHTTSIEQLDESSRGKADEQSPEFE</sequence>
<organism evidence="3 4">
    <name type="scientific">Ophiocordyceps unilateralis</name>
    <name type="common">Zombie-ant fungus</name>
    <name type="synonym">Torrubia unilateralis</name>
    <dbReference type="NCBI Taxonomy" id="268505"/>
    <lineage>
        <taxon>Eukaryota</taxon>
        <taxon>Fungi</taxon>
        <taxon>Dikarya</taxon>
        <taxon>Ascomycota</taxon>
        <taxon>Pezizomycotina</taxon>
        <taxon>Sordariomycetes</taxon>
        <taxon>Hypocreomycetidae</taxon>
        <taxon>Hypocreales</taxon>
        <taxon>Ophiocordycipitaceae</taxon>
        <taxon>Ophiocordyceps</taxon>
    </lineage>
</organism>
<evidence type="ECO:0000313" key="4">
    <source>
        <dbReference type="Proteomes" id="UP000037136"/>
    </source>
</evidence>
<dbReference type="Proteomes" id="UP000037136">
    <property type="component" value="Unassembled WGS sequence"/>
</dbReference>
<protein>
    <recommendedName>
        <fullName evidence="5">Secreted protein</fullName>
    </recommendedName>
</protein>
<feature type="chain" id="PRO_5012450983" description="Secreted protein" evidence="2">
    <location>
        <begin position="27"/>
        <end position="75"/>
    </location>
</feature>
<reference evidence="3 4" key="2">
    <citation type="journal article" date="2017" name="Sci. Rep.">
        <title>Ant-infecting Ophiocordyceps genomes reveal a high diversity of potential behavioral manipulation genes and a possible major role for enterotoxins.</title>
        <authorList>
            <person name="de Bekker C."/>
            <person name="Ohm R.A."/>
            <person name="Evans H.C."/>
            <person name="Brachmann A."/>
            <person name="Hughes D.P."/>
        </authorList>
    </citation>
    <scope>NUCLEOTIDE SEQUENCE [LARGE SCALE GENOMIC DNA]</scope>
    <source>
        <strain evidence="3 4">SC16a</strain>
    </source>
</reference>
<feature type="signal peptide" evidence="2">
    <location>
        <begin position="1"/>
        <end position="26"/>
    </location>
</feature>
<keyword evidence="4" id="KW-1185">Reference proteome</keyword>
<evidence type="ECO:0000313" key="3">
    <source>
        <dbReference type="EMBL" id="PFH59355.1"/>
    </source>
</evidence>